<proteinExistence type="predicted"/>
<protein>
    <submittedName>
        <fullName evidence="2">Uncharacterized protein</fullName>
    </submittedName>
</protein>
<dbReference type="EMBL" id="CACRXK020002318">
    <property type="protein sequence ID" value="CAB3993728.1"/>
    <property type="molecule type" value="Genomic_DNA"/>
</dbReference>
<evidence type="ECO:0000313" key="3">
    <source>
        <dbReference type="Proteomes" id="UP001152795"/>
    </source>
</evidence>
<gene>
    <name evidence="2" type="ORF">PACLA_8A065024</name>
</gene>
<feature type="region of interest" description="Disordered" evidence="1">
    <location>
        <begin position="639"/>
        <end position="694"/>
    </location>
</feature>
<evidence type="ECO:0000313" key="2">
    <source>
        <dbReference type="EMBL" id="CAB3993728.1"/>
    </source>
</evidence>
<dbReference type="Proteomes" id="UP001152795">
    <property type="component" value="Unassembled WGS sequence"/>
</dbReference>
<accession>A0A7D9HY87</accession>
<dbReference type="OrthoDB" id="5987048at2759"/>
<keyword evidence="3" id="KW-1185">Reference proteome</keyword>
<name>A0A7D9HY87_PARCT</name>
<feature type="region of interest" description="Disordered" evidence="1">
    <location>
        <begin position="39"/>
        <end position="73"/>
    </location>
</feature>
<sequence length="744" mass="84621">MGLLIVIFNLKEEYIPPETLEKKRQNEEKAQCSQLDMEELADIPDKVPRNQGTTLEGNKSKETKGKQTQVAVDQARGRKKQACCYCGELTTKLPRHMTRNHPKEKHVVAALRFPSGSTERKAMWHKLRSQGNYHHNMTVMDIGQGELIVARKPNFSGHVHSPNEFLPCPYCRGFYRRQELWKHTAACVMKPNDDQSTEIQKQVQVTSKLMLFGALHKNNSNMLNSVLATMRNDEVTLIARNDSLIMGVGKMLVEKHGSYKAQDTSQTMRELSRLLQQLRTTGPDPNASLSNFIRPSMFDRVVSAVKTLCAFEVTDGQQSVGTPSLALKIGYALKRCVNIVIGQALRVEDEATERSAQKFLRLLETEWSHRISHHSLTTLHKRKFNKVNVLPLAEDLDKLRKYIDLKICKSMKSLKRHPNLHDWKLLAQSSLTRLVMFNKRRGGEASELRVETYKKRPDWRKANSTEIMKSLDKFERELSKRLDMVEIRGKRGNKVPIILTKDIKESIDLLIGTRKNVGIPDKNPFVFARPTKQSLKHIRACDCLKRFTKECVPPLSNPEDVTGTQLRKYIATISQVFSLKETEVEWLARHLGHDIKVHREYYRLHESTIEIAKVSKLLLAVDGGNACNWVGKSLSEINIDEIPDPESESESENESDETDTDSDTDSGTDSDTDTSASPEHLKRKMGNMSSICDDDEIAQLRAPKKKLAKPKQRVPAVAENYEGKVVELKSKFSSLTTIVYTIEN</sequence>
<organism evidence="2 3">
    <name type="scientific">Paramuricea clavata</name>
    <name type="common">Red gorgonian</name>
    <name type="synonym">Violescent sea-whip</name>
    <dbReference type="NCBI Taxonomy" id="317549"/>
    <lineage>
        <taxon>Eukaryota</taxon>
        <taxon>Metazoa</taxon>
        <taxon>Cnidaria</taxon>
        <taxon>Anthozoa</taxon>
        <taxon>Octocorallia</taxon>
        <taxon>Malacalcyonacea</taxon>
        <taxon>Plexauridae</taxon>
        <taxon>Paramuricea</taxon>
    </lineage>
</organism>
<dbReference type="PANTHER" id="PTHR33480">
    <property type="entry name" value="SET DOMAIN-CONTAINING PROTEIN-RELATED"/>
    <property type="match status" value="1"/>
</dbReference>
<dbReference type="PANTHER" id="PTHR33480:SF1">
    <property type="entry name" value="TYR RECOMBINASE DOMAIN-CONTAINING PROTEIN"/>
    <property type="match status" value="1"/>
</dbReference>
<feature type="compositionally biased region" description="Acidic residues" evidence="1">
    <location>
        <begin position="639"/>
        <end position="672"/>
    </location>
</feature>
<reference evidence="2" key="1">
    <citation type="submission" date="2020-04" db="EMBL/GenBank/DDBJ databases">
        <authorList>
            <person name="Alioto T."/>
            <person name="Alioto T."/>
            <person name="Gomez Garrido J."/>
        </authorList>
    </citation>
    <scope>NUCLEOTIDE SEQUENCE</scope>
    <source>
        <strain evidence="2">A484AB</strain>
    </source>
</reference>
<comment type="caution">
    <text evidence="2">The sequence shown here is derived from an EMBL/GenBank/DDBJ whole genome shotgun (WGS) entry which is preliminary data.</text>
</comment>
<dbReference type="AlphaFoldDB" id="A0A7D9HY87"/>
<evidence type="ECO:0000256" key="1">
    <source>
        <dbReference type="SAM" id="MobiDB-lite"/>
    </source>
</evidence>